<dbReference type="GO" id="GO:0046872">
    <property type="term" value="F:metal ion binding"/>
    <property type="evidence" value="ECO:0007669"/>
    <property type="project" value="UniProtKB-KW"/>
</dbReference>
<keyword evidence="3" id="KW-0809">Transit peptide</keyword>
<dbReference type="GO" id="GO:0051536">
    <property type="term" value="F:iron-sulfur cluster binding"/>
    <property type="evidence" value="ECO:0007669"/>
    <property type="project" value="UniProtKB-KW"/>
</dbReference>
<evidence type="ECO:0000256" key="6">
    <source>
        <dbReference type="ARBA" id="ARBA00023128"/>
    </source>
</evidence>
<dbReference type="InterPro" id="IPR052571">
    <property type="entry name" value="Mt_RNA_Methyltransferase"/>
</dbReference>
<dbReference type="Pfam" id="PF09243">
    <property type="entry name" value="Rsm22"/>
    <property type="match status" value="1"/>
</dbReference>
<dbReference type="PANTHER" id="PTHR13184">
    <property type="entry name" value="37S RIBOSOMAL PROTEIN S22"/>
    <property type="match status" value="1"/>
</dbReference>
<keyword evidence="5" id="KW-0411">Iron-sulfur</keyword>
<evidence type="ECO:0000256" key="2">
    <source>
        <dbReference type="ARBA" id="ARBA00022723"/>
    </source>
</evidence>
<dbReference type="EMBL" id="KZ303489">
    <property type="protein sequence ID" value="PIA18546.1"/>
    <property type="molecule type" value="Genomic_DNA"/>
</dbReference>
<evidence type="ECO:0000256" key="3">
    <source>
        <dbReference type="ARBA" id="ARBA00022946"/>
    </source>
</evidence>
<dbReference type="Proteomes" id="UP000242474">
    <property type="component" value="Unassembled WGS sequence"/>
</dbReference>
<dbReference type="OrthoDB" id="421327at2759"/>
<dbReference type="GO" id="GO:0005763">
    <property type="term" value="C:mitochondrial small ribosomal subunit"/>
    <property type="evidence" value="ECO:0007669"/>
    <property type="project" value="TreeGrafter"/>
</dbReference>
<dbReference type="GO" id="GO:0006412">
    <property type="term" value="P:translation"/>
    <property type="evidence" value="ECO:0007669"/>
    <property type="project" value="InterPro"/>
</dbReference>
<feature type="non-terminal residue" evidence="8">
    <location>
        <position position="379"/>
    </location>
</feature>
<organism evidence="8 9">
    <name type="scientific">Coemansia reversa (strain ATCC 12441 / NRRL 1564)</name>
    <dbReference type="NCBI Taxonomy" id="763665"/>
    <lineage>
        <taxon>Eukaryota</taxon>
        <taxon>Fungi</taxon>
        <taxon>Fungi incertae sedis</taxon>
        <taxon>Zoopagomycota</taxon>
        <taxon>Kickxellomycotina</taxon>
        <taxon>Kickxellomycetes</taxon>
        <taxon>Kickxellales</taxon>
        <taxon>Kickxellaceae</taxon>
        <taxon>Coemansia</taxon>
    </lineage>
</organism>
<proteinExistence type="predicted"/>
<dbReference type="SUPFAM" id="SSF53335">
    <property type="entry name" value="S-adenosyl-L-methionine-dependent methyltransferases"/>
    <property type="match status" value="1"/>
</dbReference>
<sequence length="379" mass="42936">MVVLPLYMNEAIARYIETADKHRIRTDYLHMEDALRSTGHLTPHGKGKAWLKPHTIEYGPGETAAYLAAFALGSYGVLFNVFSELSMRLPGFNPESILDFGSGPATALWAAQEVWFGSVSRYTGIDISEDMITCATHLIDEMPSSFIPPKTEFLRYLAPEQPNITADLVVSAFSLSELPSDSARKTTIETLWNYTKDTLVLIDRGTPHAAEIISKARDQLLALNSKDIGNQQTDDKEGKIPTDRKSSVIHTVAPFTNDLADPTANTPAWMHFSQRSQRPEFTMLTKHSKSNLEDRHYSYVIMRRGPRPEKTSVEQLSKEAYNWSRIMLPPIKRKGHVVLDVCSNDGPIERWTFTKSYDKQIYRDARKTFWGDLFPHKPK</sequence>
<dbReference type="GO" id="GO:0003735">
    <property type="term" value="F:structural constituent of ribosome"/>
    <property type="evidence" value="ECO:0007669"/>
    <property type="project" value="TreeGrafter"/>
</dbReference>
<gene>
    <name evidence="8" type="ORF">COEREDRAFT_59013</name>
</gene>
<keyword evidence="9" id="KW-1185">Reference proteome</keyword>
<evidence type="ECO:0000313" key="8">
    <source>
        <dbReference type="EMBL" id="PIA18546.1"/>
    </source>
</evidence>
<evidence type="ECO:0000256" key="1">
    <source>
        <dbReference type="ARBA" id="ARBA00004173"/>
    </source>
</evidence>
<dbReference type="PANTHER" id="PTHR13184:SF5">
    <property type="entry name" value="METHYLTRANSFERASE-LIKE PROTEIN 17, MITOCHONDRIAL"/>
    <property type="match status" value="1"/>
</dbReference>
<reference evidence="8 9" key="1">
    <citation type="journal article" date="2015" name="Genome Biol. Evol.">
        <title>Phylogenomic analyses indicate that early fungi evolved digesting cell walls of algal ancestors of land plants.</title>
        <authorList>
            <person name="Chang Y."/>
            <person name="Wang S."/>
            <person name="Sekimoto S."/>
            <person name="Aerts A.L."/>
            <person name="Choi C."/>
            <person name="Clum A."/>
            <person name="LaButti K.M."/>
            <person name="Lindquist E.A."/>
            <person name="Yee Ngan C."/>
            <person name="Ohm R.A."/>
            <person name="Salamov A.A."/>
            <person name="Grigoriev I.V."/>
            <person name="Spatafora J.W."/>
            <person name="Berbee M.L."/>
        </authorList>
    </citation>
    <scope>NUCLEOTIDE SEQUENCE [LARGE SCALE GENOMIC DNA]</scope>
    <source>
        <strain evidence="8 9">NRRL 1564</strain>
    </source>
</reference>
<dbReference type="Gene3D" id="3.40.50.150">
    <property type="entry name" value="Vaccinia Virus protein VP39"/>
    <property type="match status" value="1"/>
</dbReference>
<evidence type="ECO:0000256" key="7">
    <source>
        <dbReference type="ARBA" id="ARBA00045681"/>
    </source>
</evidence>
<dbReference type="CDD" id="cd02440">
    <property type="entry name" value="AdoMet_MTases"/>
    <property type="match status" value="1"/>
</dbReference>
<accession>A0A2G5BHP4</accession>
<name>A0A2G5BHP4_COERN</name>
<protein>
    <submittedName>
        <fullName evidence="8">Rsm22-domain-containing protein</fullName>
    </submittedName>
</protein>
<dbReference type="AlphaFoldDB" id="A0A2G5BHP4"/>
<comment type="function">
    <text evidence="7">Mitochondrial ribosome (mitoribosome) assembly factor. Binds at the interface of the head and body domains of the mitochondrial small ribosomal subunit (mt-SSU), occluding the mRNA channel and preventing compaction of the head domain towards the body. Probable inactive methyltransferase: retains the characteristic folding and ability to bind S-adenosyl-L-methionine, but it probably lost its methyltransferase activity.</text>
</comment>
<keyword evidence="2" id="KW-0479">Metal-binding</keyword>
<keyword evidence="6" id="KW-0496">Mitochondrion</keyword>
<dbReference type="STRING" id="763665.A0A2G5BHP4"/>
<evidence type="ECO:0000256" key="4">
    <source>
        <dbReference type="ARBA" id="ARBA00023004"/>
    </source>
</evidence>
<dbReference type="GO" id="GO:0008168">
    <property type="term" value="F:methyltransferase activity"/>
    <property type="evidence" value="ECO:0007669"/>
    <property type="project" value="InterPro"/>
</dbReference>
<evidence type="ECO:0000313" key="9">
    <source>
        <dbReference type="Proteomes" id="UP000242474"/>
    </source>
</evidence>
<evidence type="ECO:0000256" key="5">
    <source>
        <dbReference type="ARBA" id="ARBA00023014"/>
    </source>
</evidence>
<dbReference type="InterPro" id="IPR015324">
    <property type="entry name" value="Ribosomal_Rsm22-like"/>
</dbReference>
<dbReference type="InterPro" id="IPR029063">
    <property type="entry name" value="SAM-dependent_MTases_sf"/>
</dbReference>
<keyword evidence="4" id="KW-0408">Iron</keyword>
<comment type="subcellular location">
    <subcellularLocation>
        <location evidence="1">Mitochondrion</location>
    </subcellularLocation>
</comment>